<feature type="non-terminal residue" evidence="3">
    <location>
        <position position="1"/>
    </location>
</feature>
<dbReference type="InterPro" id="IPR029332">
    <property type="entry name" value="PEHE_dom"/>
</dbReference>
<dbReference type="InterPro" id="IPR026711">
    <property type="entry name" value="Msl-1"/>
</dbReference>
<evidence type="ECO:0000313" key="3">
    <source>
        <dbReference type="EMBL" id="PAA69468.1"/>
    </source>
</evidence>
<feature type="compositionally biased region" description="Polar residues" evidence="1">
    <location>
        <begin position="246"/>
        <end position="257"/>
    </location>
</feature>
<dbReference type="PANTHER" id="PTHR21656">
    <property type="entry name" value="MALE-SPECIFIC LETHAL-1 PROTEIN"/>
    <property type="match status" value="1"/>
</dbReference>
<protein>
    <recommendedName>
        <fullName evidence="2">PEHE domain-containing protein</fullName>
    </recommendedName>
</protein>
<evidence type="ECO:0000256" key="1">
    <source>
        <dbReference type="SAM" id="MobiDB-lite"/>
    </source>
</evidence>
<organism evidence="3 4">
    <name type="scientific">Macrostomum lignano</name>
    <dbReference type="NCBI Taxonomy" id="282301"/>
    <lineage>
        <taxon>Eukaryota</taxon>
        <taxon>Metazoa</taxon>
        <taxon>Spiralia</taxon>
        <taxon>Lophotrochozoa</taxon>
        <taxon>Platyhelminthes</taxon>
        <taxon>Rhabditophora</taxon>
        <taxon>Macrostomorpha</taxon>
        <taxon>Macrostomida</taxon>
        <taxon>Macrostomidae</taxon>
        <taxon>Macrostomum</taxon>
    </lineage>
</organism>
<dbReference type="PROSITE" id="PS52052">
    <property type="entry name" value="PEHE"/>
    <property type="match status" value="1"/>
</dbReference>
<feature type="region of interest" description="Disordered" evidence="1">
    <location>
        <begin position="1"/>
        <end position="24"/>
    </location>
</feature>
<dbReference type="Gene3D" id="6.10.250.2000">
    <property type="match status" value="1"/>
</dbReference>
<feature type="compositionally biased region" description="Low complexity" evidence="1">
    <location>
        <begin position="205"/>
        <end position="237"/>
    </location>
</feature>
<dbReference type="Pfam" id="PF15275">
    <property type="entry name" value="PEHE"/>
    <property type="match status" value="1"/>
</dbReference>
<accession>A0A267F6T3</accession>
<gene>
    <name evidence="3" type="ORF">BOX15_Mlig006029g1</name>
</gene>
<feature type="compositionally biased region" description="Basic residues" evidence="1">
    <location>
        <begin position="411"/>
        <end position="429"/>
    </location>
</feature>
<dbReference type="Proteomes" id="UP000215902">
    <property type="component" value="Unassembled WGS sequence"/>
</dbReference>
<dbReference type="OrthoDB" id="6022555at2759"/>
<evidence type="ECO:0000259" key="2">
    <source>
        <dbReference type="PROSITE" id="PS52052"/>
    </source>
</evidence>
<dbReference type="AlphaFoldDB" id="A0A267F6T3"/>
<feature type="domain" description="PEHE" evidence="2">
    <location>
        <begin position="257"/>
        <end position="386"/>
    </location>
</feature>
<feature type="region of interest" description="Disordered" evidence="1">
    <location>
        <begin position="205"/>
        <end position="257"/>
    </location>
</feature>
<feature type="compositionally biased region" description="Low complexity" evidence="1">
    <location>
        <begin position="387"/>
        <end position="410"/>
    </location>
</feature>
<evidence type="ECO:0000313" key="4">
    <source>
        <dbReference type="Proteomes" id="UP000215902"/>
    </source>
</evidence>
<name>A0A267F6T3_9PLAT</name>
<sequence length="429" mass="46472">FAHVSAASGMGSAESTSQDERSRVVSDAIGNNKDTLISLDLNAKQLWERLNGLSENLDSSLSLYPLRHSGGRHQQHQQSATAAYFNSSRGSLRDLVTRCVDIMEGQQQALAAKDAQIAQLQAQLASALCSKPAGRQGPQQSKHQKLLAKQRRLAKAAATRRAKKLNNELASLTAPSIHDEKSALARRYPALPIVLPAVQPQQLLAASAPAEQQQPGRQLRTPQRQQQAQNLGGQPTQKRIKLTRGAGTSDSRPAQVSIETPSWRICPPTKPTYKLEGTEDLSDKHYESLHTRQEADERRRKLWDLRAQRERAYYDRLKQKALQRAANAAAAVAAAEQSGKSAGTASDGAGAAADSETKELLDNTKVRLVGKPLTDFEQRLAKLTDGAAAVSESPPSSSSVSSLTSSIAAGRRGRGRGRGRRQLQSAVRR</sequence>
<dbReference type="GO" id="GO:0072487">
    <property type="term" value="C:MSL complex"/>
    <property type="evidence" value="ECO:0007669"/>
    <property type="project" value="InterPro"/>
</dbReference>
<dbReference type="EMBL" id="NIVC01001321">
    <property type="protein sequence ID" value="PAA69468.1"/>
    <property type="molecule type" value="Genomic_DNA"/>
</dbReference>
<dbReference type="PANTHER" id="PTHR21656:SF2">
    <property type="entry name" value="MALE-SPECIFIC LETHAL 1 HOMOLOG"/>
    <property type="match status" value="1"/>
</dbReference>
<comment type="caution">
    <text evidence="3">The sequence shown here is derived from an EMBL/GenBank/DDBJ whole genome shotgun (WGS) entry which is preliminary data.</text>
</comment>
<feature type="compositionally biased region" description="Low complexity" evidence="1">
    <location>
        <begin position="338"/>
        <end position="354"/>
    </location>
</feature>
<dbReference type="STRING" id="282301.A0A267F6T3"/>
<reference evidence="3 4" key="1">
    <citation type="submission" date="2017-06" db="EMBL/GenBank/DDBJ databases">
        <title>A platform for efficient transgenesis in Macrostomum lignano, a flatworm model organism for stem cell research.</title>
        <authorList>
            <person name="Berezikov E."/>
        </authorList>
    </citation>
    <scope>NUCLEOTIDE SEQUENCE [LARGE SCALE GENOMIC DNA]</scope>
    <source>
        <strain evidence="3">DV1</strain>
        <tissue evidence="3">Whole organism</tissue>
    </source>
</reference>
<feature type="region of interest" description="Disordered" evidence="1">
    <location>
        <begin position="338"/>
        <end position="358"/>
    </location>
</feature>
<proteinExistence type="predicted"/>
<dbReference type="SMART" id="SM01300">
    <property type="entry name" value="PEHE"/>
    <property type="match status" value="1"/>
</dbReference>
<keyword evidence="4" id="KW-1185">Reference proteome</keyword>
<feature type="region of interest" description="Disordered" evidence="1">
    <location>
        <begin position="385"/>
        <end position="429"/>
    </location>
</feature>